<dbReference type="InterPro" id="IPR016054">
    <property type="entry name" value="LY6_UPA_recep-like"/>
</dbReference>
<dbReference type="InParanoid" id="A0A6P8H0Z5"/>
<reference evidence="5" key="1">
    <citation type="submission" date="2025-08" db="UniProtKB">
        <authorList>
            <consortium name="RefSeq"/>
        </authorList>
    </citation>
    <scope>IDENTIFICATION</scope>
    <source>
        <tissue evidence="5">Tentacle</tissue>
    </source>
</reference>
<accession>A0A6P8H0Z5</accession>
<gene>
    <name evidence="5" type="primary">LOC116287521</name>
</gene>
<dbReference type="KEGG" id="aten:116287521"/>
<evidence type="ECO:0000256" key="1">
    <source>
        <dbReference type="ARBA" id="ARBA00022729"/>
    </source>
</evidence>
<dbReference type="SUPFAM" id="SSF57302">
    <property type="entry name" value="Snake toxin-like"/>
    <property type="match status" value="1"/>
</dbReference>
<dbReference type="InterPro" id="IPR051110">
    <property type="entry name" value="Ly-6/neurotoxin-like_GPI-ap"/>
</dbReference>
<feature type="chain" id="PRO_5028095387" evidence="2">
    <location>
        <begin position="20"/>
        <end position="147"/>
    </location>
</feature>
<evidence type="ECO:0000256" key="2">
    <source>
        <dbReference type="SAM" id="SignalP"/>
    </source>
</evidence>
<sequence length="147" mass="16589">MSLIAGVVTLVFVIQTVSSLHCYQCTNTNSWEECGNITTDATCSEETTRGQCMLLTLKIPQGDQYIMKYSRGCAKICENINNPNCGKEEMTCKVECCHGDYCNRLDSDTTARPLEPQTEAFSGSHNHMQFLTYKLFFIVLFFVIELL</sequence>
<proteinExistence type="predicted"/>
<dbReference type="Gene3D" id="2.10.60.10">
    <property type="entry name" value="CD59"/>
    <property type="match status" value="1"/>
</dbReference>
<dbReference type="Pfam" id="PF00021">
    <property type="entry name" value="UPAR_LY6"/>
    <property type="match status" value="1"/>
</dbReference>
<dbReference type="PANTHER" id="PTHR16983">
    <property type="entry name" value="UPAR/LY6 DOMAIN-CONTAINING PROTEIN"/>
    <property type="match status" value="1"/>
</dbReference>
<dbReference type="GeneID" id="116287521"/>
<feature type="signal peptide" evidence="2">
    <location>
        <begin position="1"/>
        <end position="19"/>
    </location>
</feature>
<dbReference type="RefSeq" id="XP_031550064.1">
    <property type="nucleotide sequence ID" value="XM_031694204.1"/>
</dbReference>
<dbReference type="AlphaFoldDB" id="A0A6P8H0Z5"/>
<protein>
    <submittedName>
        <fullName evidence="5">Uncharacterized protein LOC116287521</fullName>
    </submittedName>
</protein>
<name>A0A6P8H0Z5_ACTTE</name>
<dbReference type="Proteomes" id="UP000515163">
    <property type="component" value="Unplaced"/>
</dbReference>
<evidence type="ECO:0000259" key="3">
    <source>
        <dbReference type="Pfam" id="PF00021"/>
    </source>
</evidence>
<keyword evidence="4" id="KW-1185">Reference proteome</keyword>
<evidence type="ECO:0000313" key="5">
    <source>
        <dbReference type="RefSeq" id="XP_031550064.1"/>
    </source>
</evidence>
<organism evidence="4 5">
    <name type="scientific">Actinia tenebrosa</name>
    <name type="common">Australian red waratah sea anemone</name>
    <dbReference type="NCBI Taxonomy" id="6105"/>
    <lineage>
        <taxon>Eukaryota</taxon>
        <taxon>Metazoa</taxon>
        <taxon>Cnidaria</taxon>
        <taxon>Anthozoa</taxon>
        <taxon>Hexacorallia</taxon>
        <taxon>Actiniaria</taxon>
        <taxon>Actiniidae</taxon>
        <taxon>Actinia</taxon>
    </lineage>
</organism>
<keyword evidence="1 2" id="KW-0732">Signal</keyword>
<dbReference type="CDD" id="cd00117">
    <property type="entry name" value="TFP"/>
    <property type="match status" value="1"/>
</dbReference>
<evidence type="ECO:0000313" key="4">
    <source>
        <dbReference type="Proteomes" id="UP000515163"/>
    </source>
</evidence>
<feature type="domain" description="UPAR/Ly6" evidence="3">
    <location>
        <begin position="19"/>
        <end position="104"/>
    </location>
</feature>
<dbReference type="InterPro" id="IPR045860">
    <property type="entry name" value="Snake_toxin-like_sf"/>
</dbReference>
<dbReference type="OrthoDB" id="5969665at2759"/>
<dbReference type="PANTHER" id="PTHR16983:SF10">
    <property type="entry name" value="PROTEIN QUIVER"/>
    <property type="match status" value="1"/>
</dbReference>